<keyword evidence="2" id="KW-1185">Reference proteome</keyword>
<evidence type="ECO:0000313" key="1">
    <source>
        <dbReference type="EMBL" id="KAJ9123586.1"/>
    </source>
</evidence>
<evidence type="ECO:0000313" key="2">
    <source>
        <dbReference type="Proteomes" id="UP001234202"/>
    </source>
</evidence>
<reference evidence="1" key="1">
    <citation type="submission" date="2023-04" db="EMBL/GenBank/DDBJ databases">
        <title>Draft Genome sequencing of Naganishia species isolated from polar environments using Oxford Nanopore Technology.</title>
        <authorList>
            <person name="Leo P."/>
            <person name="Venkateswaran K."/>
        </authorList>
    </citation>
    <scope>NUCLEOTIDE SEQUENCE</scope>
    <source>
        <strain evidence="1">DBVPG 5303</strain>
    </source>
</reference>
<accession>A0ACC2XJM2</accession>
<gene>
    <name evidence="1" type="ORF">QFC24_003802</name>
</gene>
<proteinExistence type="predicted"/>
<name>A0ACC2XJM2_9TREE</name>
<dbReference type="Proteomes" id="UP001234202">
    <property type="component" value="Unassembled WGS sequence"/>
</dbReference>
<dbReference type="EMBL" id="JASBWV010000012">
    <property type="protein sequence ID" value="KAJ9123586.1"/>
    <property type="molecule type" value="Genomic_DNA"/>
</dbReference>
<protein>
    <submittedName>
        <fullName evidence="1">Uncharacterized protein</fullName>
    </submittedName>
</protein>
<comment type="caution">
    <text evidence="1">The sequence shown here is derived from an EMBL/GenBank/DDBJ whole genome shotgun (WGS) entry which is preliminary data.</text>
</comment>
<organism evidence="1 2">
    <name type="scientific">Naganishia onofrii</name>
    <dbReference type="NCBI Taxonomy" id="1851511"/>
    <lineage>
        <taxon>Eukaryota</taxon>
        <taxon>Fungi</taxon>
        <taxon>Dikarya</taxon>
        <taxon>Basidiomycota</taxon>
        <taxon>Agaricomycotina</taxon>
        <taxon>Tremellomycetes</taxon>
        <taxon>Filobasidiales</taxon>
        <taxon>Filobasidiaceae</taxon>
        <taxon>Naganishia</taxon>
    </lineage>
</organism>
<sequence length="160" mass="18491">MPSIEELTVEEQVRLAQAAGVLPVGLRPSEVRQRKFQPSGSRKEPLINHIPSEIDNITIHNVPQEAMDFQEDDEEGEDEDFDDEAEMMRQRRRVEDQRPPDFADEIFNVIMYLIPYSTLFLMLDILSHKQYSQHPAFDDYAIRLLQAVPSQMTSASRKSS</sequence>